<gene>
    <name evidence="6" type="ORF">EYW49_09130</name>
</gene>
<accession>A0A4Q9VRB7</accession>
<dbReference type="SUPFAM" id="SSF52540">
    <property type="entry name" value="P-loop containing nucleoside triphosphate hydrolases"/>
    <property type="match status" value="1"/>
</dbReference>
<keyword evidence="2" id="KW-0813">Transport</keyword>
<dbReference type="GO" id="GO:0005524">
    <property type="term" value="F:ATP binding"/>
    <property type="evidence" value="ECO:0007669"/>
    <property type="project" value="UniProtKB-KW"/>
</dbReference>
<keyword evidence="3" id="KW-0547">Nucleotide-binding</keyword>
<reference evidence="6 7" key="1">
    <citation type="submission" date="2019-02" db="EMBL/GenBank/DDBJ databases">
        <title>Siculibacillus lacustris gen. nov., sp. nov., a new rosette-forming bacterium isolated from a freshwater crater lake (Lake St. Ana, Romania).</title>
        <authorList>
            <person name="Felfoldi T."/>
            <person name="Marton Z."/>
            <person name="Szabo A."/>
            <person name="Mentes A."/>
            <person name="Boka K."/>
            <person name="Marialigeti K."/>
            <person name="Mathe I."/>
            <person name="Koncz M."/>
            <person name="Schumann P."/>
            <person name="Toth E."/>
        </authorList>
    </citation>
    <scope>NUCLEOTIDE SEQUENCE [LARGE SCALE GENOMIC DNA]</scope>
    <source>
        <strain evidence="6 7">SA-279</strain>
    </source>
</reference>
<name>A0A4Q9VRB7_9HYPH</name>
<evidence type="ECO:0000256" key="4">
    <source>
        <dbReference type="ARBA" id="ARBA00022840"/>
    </source>
</evidence>
<dbReference type="PANTHER" id="PTHR43423:SF1">
    <property type="entry name" value="ABC TRANSPORTER I FAMILY MEMBER 17"/>
    <property type="match status" value="1"/>
</dbReference>
<evidence type="ECO:0000313" key="6">
    <source>
        <dbReference type="EMBL" id="TBW38424.1"/>
    </source>
</evidence>
<evidence type="ECO:0000256" key="1">
    <source>
        <dbReference type="ARBA" id="ARBA00005417"/>
    </source>
</evidence>
<dbReference type="Gene3D" id="3.40.50.300">
    <property type="entry name" value="P-loop containing nucleotide triphosphate hydrolases"/>
    <property type="match status" value="1"/>
</dbReference>
<dbReference type="GO" id="GO:0016887">
    <property type="term" value="F:ATP hydrolysis activity"/>
    <property type="evidence" value="ECO:0007669"/>
    <property type="project" value="InterPro"/>
</dbReference>
<evidence type="ECO:0000256" key="3">
    <source>
        <dbReference type="ARBA" id="ARBA00022741"/>
    </source>
</evidence>
<dbReference type="OrthoDB" id="9802264at2"/>
<evidence type="ECO:0000313" key="7">
    <source>
        <dbReference type="Proteomes" id="UP000292781"/>
    </source>
</evidence>
<organism evidence="6 7">
    <name type="scientific">Siculibacillus lacustris</name>
    <dbReference type="NCBI Taxonomy" id="1549641"/>
    <lineage>
        <taxon>Bacteria</taxon>
        <taxon>Pseudomonadati</taxon>
        <taxon>Pseudomonadota</taxon>
        <taxon>Alphaproteobacteria</taxon>
        <taxon>Hyphomicrobiales</taxon>
        <taxon>Ancalomicrobiaceae</taxon>
        <taxon>Siculibacillus</taxon>
    </lineage>
</organism>
<protein>
    <submittedName>
        <fullName evidence="6">ATP-binding cassette domain-containing protein</fullName>
    </submittedName>
</protein>
<dbReference type="EMBL" id="SJFN01000011">
    <property type="protein sequence ID" value="TBW38424.1"/>
    <property type="molecule type" value="Genomic_DNA"/>
</dbReference>
<dbReference type="RefSeq" id="WP_131308586.1">
    <property type="nucleotide sequence ID" value="NZ_SJFN01000011.1"/>
</dbReference>
<evidence type="ECO:0000259" key="5">
    <source>
        <dbReference type="PROSITE" id="PS50893"/>
    </source>
</evidence>
<dbReference type="PROSITE" id="PS00211">
    <property type="entry name" value="ABC_TRANSPORTER_1"/>
    <property type="match status" value="1"/>
</dbReference>
<feature type="domain" description="ABC transporter" evidence="5">
    <location>
        <begin position="10"/>
        <end position="236"/>
    </location>
</feature>
<keyword evidence="4 6" id="KW-0067">ATP-binding</keyword>
<dbReference type="Pfam" id="PF00005">
    <property type="entry name" value="ABC_tran"/>
    <property type="match status" value="1"/>
</dbReference>
<comment type="similarity">
    <text evidence="1">Belongs to the ABC transporter superfamily.</text>
</comment>
<sequence>MRETTSILPLTLADVTWAVDGRTLLTVAAAEIHKGRRTVVLGPNGAGKTLFLKLCHGLIRPTAGRVAFSGSGGDARAPKRHAMVFQKPVMLRRSVQGNLRHALGLAGVGFFDRRRQVPAILAEFGLAELAGRPARVLSGGEQQRLAIARAAAVRPELLFLDEPASALDPTATRQIEELLLRLHGEGLTWVMTTHDLAQARRLADDVLFFHGGRLLEAAPAATFFTAPRTEEARAFLESRLFW</sequence>
<evidence type="ECO:0000256" key="2">
    <source>
        <dbReference type="ARBA" id="ARBA00022448"/>
    </source>
</evidence>
<dbReference type="AlphaFoldDB" id="A0A4Q9VRB7"/>
<dbReference type="PANTHER" id="PTHR43423">
    <property type="entry name" value="ABC TRANSPORTER I FAMILY MEMBER 17"/>
    <property type="match status" value="1"/>
</dbReference>
<dbReference type="InterPro" id="IPR017871">
    <property type="entry name" value="ABC_transporter-like_CS"/>
</dbReference>
<dbReference type="InterPro" id="IPR003593">
    <property type="entry name" value="AAA+_ATPase"/>
</dbReference>
<dbReference type="InterPro" id="IPR027417">
    <property type="entry name" value="P-loop_NTPase"/>
</dbReference>
<proteinExistence type="inferred from homology"/>
<keyword evidence="7" id="KW-1185">Reference proteome</keyword>
<dbReference type="InterPro" id="IPR003439">
    <property type="entry name" value="ABC_transporter-like_ATP-bd"/>
</dbReference>
<dbReference type="SMART" id="SM00382">
    <property type="entry name" value="AAA"/>
    <property type="match status" value="1"/>
</dbReference>
<comment type="caution">
    <text evidence="6">The sequence shown here is derived from an EMBL/GenBank/DDBJ whole genome shotgun (WGS) entry which is preliminary data.</text>
</comment>
<dbReference type="Proteomes" id="UP000292781">
    <property type="component" value="Unassembled WGS sequence"/>
</dbReference>
<dbReference type="PROSITE" id="PS50893">
    <property type="entry name" value="ABC_TRANSPORTER_2"/>
    <property type="match status" value="1"/>
</dbReference>